<dbReference type="InParanoid" id="A0A1Y2H012"/>
<evidence type="ECO:0000313" key="12">
    <source>
        <dbReference type="Proteomes" id="UP000193648"/>
    </source>
</evidence>
<evidence type="ECO:0000256" key="2">
    <source>
        <dbReference type="ARBA" id="ARBA00008423"/>
    </source>
</evidence>
<evidence type="ECO:0000256" key="3">
    <source>
        <dbReference type="ARBA" id="ARBA00022723"/>
    </source>
</evidence>
<feature type="domain" description="C3H1-type" evidence="10">
    <location>
        <begin position="380"/>
        <end position="405"/>
    </location>
</feature>
<evidence type="ECO:0000256" key="6">
    <source>
        <dbReference type="ARBA" id="ARBA00022833"/>
    </source>
</evidence>
<dbReference type="PANTHER" id="PTHR14738">
    <property type="entry name" value="ZINC FINGER CCCH DOMAIN-CONTAINING PROTEIN 14"/>
    <property type="match status" value="1"/>
</dbReference>
<keyword evidence="6 8" id="KW-0862">Zinc</keyword>
<evidence type="ECO:0000256" key="5">
    <source>
        <dbReference type="ARBA" id="ARBA00022771"/>
    </source>
</evidence>
<dbReference type="Pfam" id="PF14608">
    <property type="entry name" value="zf-CCCH_2"/>
    <property type="match status" value="5"/>
</dbReference>
<feature type="compositionally biased region" description="Low complexity" evidence="9">
    <location>
        <begin position="150"/>
        <end position="168"/>
    </location>
</feature>
<dbReference type="GO" id="GO:0008270">
    <property type="term" value="F:zinc ion binding"/>
    <property type="evidence" value="ECO:0007669"/>
    <property type="project" value="UniProtKB-KW"/>
</dbReference>
<dbReference type="PROSITE" id="PS50103">
    <property type="entry name" value="ZF_C3H1"/>
    <property type="match status" value="2"/>
</dbReference>
<dbReference type="GO" id="GO:0005737">
    <property type="term" value="C:cytoplasm"/>
    <property type="evidence" value="ECO:0007669"/>
    <property type="project" value="TreeGrafter"/>
</dbReference>
<reference evidence="11 12" key="1">
    <citation type="submission" date="2016-07" db="EMBL/GenBank/DDBJ databases">
        <title>Pervasive Adenine N6-methylation of Active Genes in Fungi.</title>
        <authorList>
            <consortium name="DOE Joint Genome Institute"/>
            <person name="Mondo S.J."/>
            <person name="Dannebaum R.O."/>
            <person name="Kuo R.C."/>
            <person name="Labutti K."/>
            <person name="Haridas S."/>
            <person name="Kuo A."/>
            <person name="Salamov A."/>
            <person name="Ahrendt S.R."/>
            <person name="Lipzen A."/>
            <person name="Sullivan W."/>
            <person name="Andreopoulos W.B."/>
            <person name="Clum A."/>
            <person name="Lindquist E."/>
            <person name="Daum C."/>
            <person name="Ramamoorthy G.K."/>
            <person name="Gryganskyi A."/>
            <person name="Culley D."/>
            <person name="Magnuson J.K."/>
            <person name="James T.Y."/>
            <person name="O'Malley M.A."/>
            <person name="Stajich J.E."/>
            <person name="Spatafora J.W."/>
            <person name="Visel A."/>
            <person name="Grigoriev I.V."/>
        </authorList>
    </citation>
    <scope>NUCLEOTIDE SEQUENCE [LARGE SCALE GENOMIC DNA]</scope>
    <source>
        <strain evidence="11 12">NRRL 3116</strain>
    </source>
</reference>
<feature type="compositionally biased region" description="Basic and acidic residues" evidence="9">
    <location>
        <begin position="217"/>
        <end position="239"/>
    </location>
</feature>
<dbReference type="SMART" id="SM00356">
    <property type="entry name" value="ZnF_C3H1"/>
    <property type="match status" value="4"/>
</dbReference>
<protein>
    <recommendedName>
        <fullName evidence="10">C3H1-type domain-containing protein</fullName>
    </recommendedName>
</protein>
<proteinExistence type="inferred from homology"/>
<dbReference type="InterPro" id="IPR043094">
    <property type="entry name" value="Nab2/ZC3H14_N_sf"/>
</dbReference>
<dbReference type="Proteomes" id="UP000193648">
    <property type="component" value="Unassembled WGS sequence"/>
</dbReference>
<keyword evidence="5 8" id="KW-0863">Zinc-finger</keyword>
<feature type="region of interest" description="Disordered" evidence="9">
    <location>
        <begin position="115"/>
        <end position="361"/>
    </location>
</feature>
<organism evidence="11 12">
    <name type="scientific">Lobosporangium transversale</name>
    <dbReference type="NCBI Taxonomy" id="64571"/>
    <lineage>
        <taxon>Eukaryota</taxon>
        <taxon>Fungi</taxon>
        <taxon>Fungi incertae sedis</taxon>
        <taxon>Mucoromycota</taxon>
        <taxon>Mortierellomycotina</taxon>
        <taxon>Mortierellomycetes</taxon>
        <taxon>Mortierellales</taxon>
        <taxon>Mortierellaceae</taxon>
        <taxon>Lobosporangium</taxon>
    </lineage>
</organism>
<keyword evidence="3 8" id="KW-0479">Metal-binding</keyword>
<evidence type="ECO:0000259" key="10">
    <source>
        <dbReference type="PROSITE" id="PS50103"/>
    </source>
</evidence>
<feature type="compositionally biased region" description="Basic and acidic residues" evidence="9">
    <location>
        <begin position="271"/>
        <end position="307"/>
    </location>
</feature>
<dbReference type="Gene3D" id="4.10.1000.40">
    <property type="match status" value="2"/>
</dbReference>
<comment type="caution">
    <text evidence="11">The sequence shown here is derived from an EMBL/GenBank/DDBJ whole genome shotgun (WGS) entry which is preliminary data.</text>
</comment>
<dbReference type="GeneID" id="33570283"/>
<feature type="compositionally biased region" description="Polar residues" evidence="9">
    <location>
        <begin position="342"/>
        <end position="356"/>
    </location>
</feature>
<feature type="domain" description="C3H1-type" evidence="10">
    <location>
        <begin position="513"/>
        <end position="537"/>
    </location>
</feature>
<dbReference type="RefSeq" id="XP_021885558.1">
    <property type="nucleotide sequence ID" value="XM_022028440.1"/>
</dbReference>
<dbReference type="PANTHER" id="PTHR14738:SF29">
    <property type="entry name" value="ZINC FINGER CCCH DOMAIN-CONTAINING PROTEIN 14"/>
    <property type="match status" value="1"/>
</dbReference>
<evidence type="ECO:0000313" key="11">
    <source>
        <dbReference type="EMBL" id="ORZ27855.1"/>
    </source>
</evidence>
<accession>A0A1Y2H012</accession>
<dbReference type="GO" id="GO:0008143">
    <property type="term" value="F:poly(A) binding"/>
    <property type="evidence" value="ECO:0007669"/>
    <property type="project" value="InterPro"/>
</dbReference>
<keyword evidence="7" id="KW-0539">Nucleus</keyword>
<dbReference type="EMBL" id="MCFF01000003">
    <property type="protein sequence ID" value="ORZ27855.1"/>
    <property type="molecule type" value="Genomic_DNA"/>
</dbReference>
<comment type="similarity">
    <text evidence="2">Belongs to the ZC3H14 family.</text>
</comment>
<keyword evidence="12" id="KW-1185">Reference proteome</keyword>
<comment type="subcellular location">
    <subcellularLocation>
        <location evidence="1">Nucleus</location>
    </subcellularLocation>
</comment>
<dbReference type="STRING" id="64571.A0A1Y2H012"/>
<dbReference type="OrthoDB" id="438553at2759"/>
<sequence>MTRIQLGTPQEKELTALVLAKLNDYGWADNDVLANFIVVMIANDKSRDDIITELNDILPGEAPLFAEWLFGAIDNIVDQGAQETSSHPAAPQQAISQDQISNDIPESMELVRKESPVAATSPDLGSLSSRQQRHHHHNSERRAPGRLLQSAISSATRSESSPPISTSSLRHREAPSRIYEDDSRGRERRHESPRRPATSRGMSSSPVRSREGLTTGRGKEERIRFRRTSAERAQDEARINARLGIKGGRGGGGGGSGDRLKGRLGNIDSRLGWRDNHTDNDDTRRVRSRERSWDTNNDYHDRRDRQNKNNSNSKRTDRDALRDIERRLGTRTRPLHDDSDTDGYNNNSDIPSQPASWSRDPEKMLRVEAEITRRAVDAAIANKTRCRFWPSCSQGDACHYWHPRELCAEFPNCPKTADTCLYIHPLAEPTAEQVAAAARQALVQSMKARSPKSEIGNSNNNLMNGAGGDDSSALITNALQMPFALGSTTLQECKFGARCTRSDCKFRHPQGGDPSQPLCRFFPNCTKPNCPFFHPPYGEPLAAKDVSMDESGSTNGEGVNRIPTACRFGDQCTRPGCHFTHPRDGTGTVAAKSNMPMCKFNPCTRPGCPFRHLAGGSGAPNRTLVLNKSTNNTSERFASGIVADGEVEKLYVPASSHWANGGVSHQPQQQSLDSEQQLQQDNAAIQAEMDMDMDIIV</sequence>
<dbReference type="InterPro" id="IPR000571">
    <property type="entry name" value="Znf_CCCH"/>
</dbReference>
<gene>
    <name evidence="11" type="ORF">BCR41DRAFT_392315</name>
</gene>
<keyword evidence="4" id="KW-0677">Repeat</keyword>
<feature type="zinc finger region" description="C3H1-type" evidence="8">
    <location>
        <begin position="513"/>
        <end position="537"/>
    </location>
</feature>
<dbReference type="GO" id="GO:0043488">
    <property type="term" value="P:regulation of mRNA stability"/>
    <property type="evidence" value="ECO:0007669"/>
    <property type="project" value="InterPro"/>
</dbReference>
<evidence type="ECO:0000256" key="9">
    <source>
        <dbReference type="SAM" id="MobiDB-lite"/>
    </source>
</evidence>
<feature type="compositionally biased region" description="Gly residues" evidence="9">
    <location>
        <begin position="245"/>
        <end position="257"/>
    </location>
</feature>
<dbReference type="Gene3D" id="1.10.340.40">
    <property type="entry name" value="Nuclear abundant poly(A) RNA-bind protein 2, N-terminal domain"/>
    <property type="match status" value="1"/>
</dbReference>
<feature type="compositionally biased region" description="Basic and acidic residues" evidence="9">
    <location>
        <begin position="170"/>
        <end position="194"/>
    </location>
</feature>
<dbReference type="AlphaFoldDB" id="A0A1Y2H012"/>
<evidence type="ECO:0000256" key="8">
    <source>
        <dbReference type="PROSITE-ProRule" id="PRU00723"/>
    </source>
</evidence>
<dbReference type="GO" id="GO:0005634">
    <property type="term" value="C:nucleus"/>
    <property type="evidence" value="ECO:0007669"/>
    <property type="project" value="UniProtKB-SubCell"/>
</dbReference>
<dbReference type="Gene3D" id="4.10.1000.30">
    <property type="match status" value="1"/>
</dbReference>
<dbReference type="InterPro" id="IPR040366">
    <property type="entry name" value="Nab2/ZC3H14"/>
</dbReference>
<evidence type="ECO:0000256" key="1">
    <source>
        <dbReference type="ARBA" id="ARBA00004123"/>
    </source>
</evidence>
<feature type="compositionally biased region" description="Basic and acidic residues" evidence="9">
    <location>
        <begin position="314"/>
        <end position="338"/>
    </location>
</feature>
<evidence type="ECO:0000256" key="7">
    <source>
        <dbReference type="ARBA" id="ARBA00023242"/>
    </source>
</evidence>
<name>A0A1Y2H012_9FUNG</name>
<feature type="zinc finger region" description="C3H1-type" evidence="8">
    <location>
        <begin position="380"/>
        <end position="405"/>
    </location>
</feature>
<evidence type="ECO:0000256" key="4">
    <source>
        <dbReference type="ARBA" id="ARBA00022737"/>
    </source>
</evidence>